<dbReference type="Pfam" id="PF09339">
    <property type="entry name" value="HTH_IclR"/>
    <property type="match status" value="1"/>
</dbReference>
<feature type="domain" description="HTH iclR-type" evidence="1">
    <location>
        <begin position="27"/>
        <end position="61"/>
    </location>
</feature>
<reference evidence="2 3" key="1">
    <citation type="submission" date="2022-06" db="EMBL/GenBank/DDBJ databases">
        <title>Halomicroarcula sp. a new haloarchaeum isolate from saline soil.</title>
        <authorList>
            <person name="Strakova D."/>
            <person name="Galisteo C."/>
            <person name="Sanchez-Porro C."/>
            <person name="Ventosa A."/>
        </authorList>
    </citation>
    <scope>NUCLEOTIDE SEQUENCE [LARGE SCALE GENOMIC DNA]</scope>
    <source>
        <strain evidence="2 3">S3CR25-11</strain>
    </source>
</reference>
<name>A0ABU2FWQ8_9EURY</name>
<gene>
    <name evidence="2" type="ORF">NDI86_21685</name>
</gene>
<dbReference type="InterPro" id="IPR036388">
    <property type="entry name" value="WH-like_DNA-bd_sf"/>
</dbReference>
<dbReference type="Proteomes" id="UP001268864">
    <property type="component" value="Unassembled WGS sequence"/>
</dbReference>
<organism evidence="2 3">
    <name type="scientific">Haloarcula onubensis</name>
    <dbReference type="NCBI Taxonomy" id="2950539"/>
    <lineage>
        <taxon>Archaea</taxon>
        <taxon>Methanobacteriati</taxon>
        <taxon>Methanobacteriota</taxon>
        <taxon>Stenosarchaea group</taxon>
        <taxon>Halobacteria</taxon>
        <taxon>Halobacteriales</taxon>
        <taxon>Haloarculaceae</taxon>
        <taxon>Haloarcula</taxon>
    </lineage>
</organism>
<dbReference type="RefSeq" id="WP_310902383.1">
    <property type="nucleotide sequence ID" value="NZ_JAMQOS010000010.1"/>
</dbReference>
<dbReference type="EMBL" id="JAMQOS010000010">
    <property type="protein sequence ID" value="MDS0284717.1"/>
    <property type="molecule type" value="Genomic_DNA"/>
</dbReference>
<accession>A0ABU2FWQ8</accession>
<comment type="caution">
    <text evidence="2">The sequence shown here is derived from an EMBL/GenBank/DDBJ whole genome shotgun (WGS) entry which is preliminary data.</text>
</comment>
<dbReference type="SUPFAM" id="SSF46785">
    <property type="entry name" value="Winged helix' DNA-binding domain"/>
    <property type="match status" value="1"/>
</dbReference>
<keyword evidence="3" id="KW-1185">Reference proteome</keyword>
<proteinExistence type="predicted"/>
<evidence type="ECO:0000313" key="3">
    <source>
        <dbReference type="Proteomes" id="UP001268864"/>
    </source>
</evidence>
<dbReference type="InterPro" id="IPR005471">
    <property type="entry name" value="Tscrpt_reg_IclR_N"/>
</dbReference>
<sequence length="84" mass="9517">MSESLPEELADATPATKLVYRELCFAEEALTYDDLVARTELGRSTVRRATTRLQEDGLAERRWHSPQTVCYLSQGGQTDRQNRG</sequence>
<dbReference type="InterPro" id="IPR036390">
    <property type="entry name" value="WH_DNA-bd_sf"/>
</dbReference>
<protein>
    <submittedName>
        <fullName evidence="2">GntR family transcriptional regulator</fullName>
    </submittedName>
</protein>
<dbReference type="Gene3D" id="1.10.10.10">
    <property type="entry name" value="Winged helix-like DNA-binding domain superfamily/Winged helix DNA-binding domain"/>
    <property type="match status" value="1"/>
</dbReference>
<evidence type="ECO:0000259" key="1">
    <source>
        <dbReference type="Pfam" id="PF09339"/>
    </source>
</evidence>
<evidence type="ECO:0000313" key="2">
    <source>
        <dbReference type="EMBL" id="MDS0284717.1"/>
    </source>
</evidence>